<proteinExistence type="predicted"/>
<dbReference type="Gene3D" id="3.40.190.10">
    <property type="entry name" value="Periplasmic binding protein-like II"/>
    <property type="match status" value="1"/>
</dbReference>
<evidence type="ECO:0000259" key="2">
    <source>
        <dbReference type="Pfam" id="PF04069"/>
    </source>
</evidence>
<sequence>MKWKLASLTLLTAFTTQAHANECGSVTIADMNWNSASVIANIDRFILEHGYDCDAELIPGDTMPTATSMIEKGQPDIAPELWTNSVKDAIDKGVEEGRLAYAGKALVDGGEEASGYLSIWSRNTQNSPQSKG</sequence>
<dbReference type="InterPro" id="IPR007210">
    <property type="entry name" value="ABC_Gly_betaine_transp_sub-bd"/>
</dbReference>
<dbReference type="GO" id="GO:0043190">
    <property type="term" value="C:ATP-binding cassette (ABC) transporter complex"/>
    <property type="evidence" value="ECO:0007669"/>
    <property type="project" value="InterPro"/>
</dbReference>
<dbReference type="STRING" id="1481914.JCM19241_1525"/>
<organism evidence="3 4">
    <name type="scientific">Vibrio ishigakensis</name>
    <dbReference type="NCBI Taxonomy" id="1481914"/>
    <lineage>
        <taxon>Bacteria</taxon>
        <taxon>Pseudomonadati</taxon>
        <taxon>Pseudomonadota</taxon>
        <taxon>Gammaproteobacteria</taxon>
        <taxon>Vibrionales</taxon>
        <taxon>Vibrionaceae</taxon>
        <taxon>Vibrio</taxon>
    </lineage>
</organism>
<feature type="chain" id="PRO_5002122903" evidence="1">
    <location>
        <begin position="21"/>
        <end position="132"/>
    </location>
</feature>
<reference evidence="3 4" key="1">
    <citation type="submission" date="2015-01" db="EMBL/GenBank/DDBJ databases">
        <title>Vibrio sp. C94 JCM 19241 whole genome shotgun sequence.</title>
        <authorList>
            <person name="Sawabe T."/>
            <person name="Meirelles P."/>
            <person name="Feng G."/>
            <person name="Sayaka M."/>
            <person name="Hattori M."/>
            <person name="Ohkuma M."/>
        </authorList>
    </citation>
    <scope>NUCLEOTIDE SEQUENCE [LARGE SCALE GENOMIC DNA]</scope>
    <source>
        <strain evidence="4">JCM 19241</strain>
    </source>
</reference>
<evidence type="ECO:0000313" key="3">
    <source>
        <dbReference type="EMBL" id="GAM75182.1"/>
    </source>
</evidence>
<dbReference type="SUPFAM" id="SSF53850">
    <property type="entry name" value="Periplasmic binding protein-like II"/>
    <property type="match status" value="1"/>
</dbReference>
<feature type="signal peptide" evidence="1">
    <location>
        <begin position="1"/>
        <end position="20"/>
    </location>
</feature>
<protein>
    <submittedName>
        <fullName evidence="3">L-proline glycine betaine binding ABC transporter protein proX</fullName>
    </submittedName>
</protein>
<gene>
    <name evidence="3" type="ORF">JCM19241_1525</name>
</gene>
<evidence type="ECO:0000256" key="1">
    <source>
        <dbReference type="SAM" id="SignalP"/>
    </source>
</evidence>
<dbReference type="GO" id="GO:0022857">
    <property type="term" value="F:transmembrane transporter activity"/>
    <property type="evidence" value="ECO:0007669"/>
    <property type="project" value="InterPro"/>
</dbReference>
<evidence type="ECO:0000313" key="4">
    <source>
        <dbReference type="Proteomes" id="UP000031666"/>
    </source>
</evidence>
<keyword evidence="1" id="KW-0732">Signal</keyword>
<name>A0A0B8QDX0_9VIBR</name>
<feature type="domain" description="ABC-type glycine betaine transport system substrate-binding" evidence="2">
    <location>
        <begin position="25"/>
        <end position="113"/>
    </location>
</feature>
<dbReference type="AlphaFoldDB" id="A0A0B8QDX0"/>
<dbReference type="EMBL" id="BBSC01000003">
    <property type="protein sequence ID" value="GAM75182.1"/>
    <property type="molecule type" value="Genomic_DNA"/>
</dbReference>
<reference evidence="3 4" key="2">
    <citation type="submission" date="2015-01" db="EMBL/GenBank/DDBJ databases">
        <authorList>
            <consortium name="NBRP consortium"/>
            <person name="Sawabe T."/>
            <person name="Meirelles P."/>
            <person name="Feng G."/>
            <person name="Sayaka M."/>
            <person name="Hattori M."/>
            <person name="Ohkuma M."/>
        </authorList>
    </citation>
    <scope>NUCLEOTIDE SEQUENCE [LARGE SCALE GENOMIC DNA]</scope>
    <source>
        <strain evidence="4">JCM 19241</strain>
    </source>
</reference>
<dbReference type="Pfam" id="PF04069">
    <property type="entry name" value="OpuAC"/>
    <property type="match status" value="1"/>
</dbReference>
<accession>A0A0B8QDX0</accession>
<dbReference type="Proteomes" id="UP000031666">
    <property type="component" value="Unassembled WGS sequence"/>
</dbReference>
<comment type="caution">
    <text evidence="3">The sequence shown here is derived from an EMBL/GenBank/DDBJ whole genome shotgun (WGS) entry which is preliminary data.</text>
</comment>